<name>A0ABR8M8A2_9FLAO</name>
<reference evidence="2" key="1">
    <citation type="submission" date="2023-07" db="EMBL/GenBank/DDBJ databases">
        <title>Description of novel Chryseobacterium sp. strain C-2.</title>
        <authorList>
            <person name="Saticioglu I.B."/>
        </authorList>
    </citation>
    <scope>NUCLEOTIDE SEQUENCE [LARGE SCALE GENOMIC DNA]</scope>
    <source>
        <strain evidence="2">C-2</strain>
    </source>
</reference>
<dbReference type="RefSeq" id="WP_191180866.1">
    <property type="nucleotide sequence ID" value="NZ_JACXXP010000032.1"/>
</dbReference>
<protein>
    <submittedName>
        <fullName evidence="1">DUF2867 domain-containing protein</fullName>
    </submittedName>
</protein>
<comment type="caution">
    <text evidence="1">The sequence shown here is derived from an EMBL/GenBank/DDBJ whole genome shotgun (WGS) entry which is preliminary data.</text>
</comment>
<evidence type="ECO:0000313" key="2">
    <source>
        <dbReference type="Proteomes" id="UP000603715"/>
    </source>
</evidence>
<accession>A0ABR8M8A2</accession>
<dbReference type="Proteomes" id="UP000603715">
    <property type="component" value="Unassembled WGS sequence"/>
</dbReference>
<sequence length="133" mass="15633">MQIAFWDLEKSWINRLFQFRNMLVKPFGLKTSKKQNISNIAECIKYSGSHHIVSDKSPQETILLLNDKHLKAYISISIANTEQQLKRITICTVVHFHNLFGYLYFHLIDIFHNLVVKNMLKKAVKSNLKFQQV</sequence>
<dbReference type="InterPro" id="IPR021295">
    <property type="entry name" value="DUF2867"/>
</dbReference>
<proteinExistence type="predicted"/>
<gene>
    <name evidence="1" type="ORF">IEW27_17875</name>
</gene>
<dbReference type="Pfam" id="PF11066">
    <property type="entry name" value="DUF2867"/>
    <property type="match status" value="1"/>
</dbReference>
<keyword evidence="2" id="KW-1185">Reference proteome</keyword>
<organism evidence="1 2">
    <name type="scientific">Chryseobacterium muglaense</name>
    <dbReference type="NCBI Taxonomy" id="2893752"/>
    <lineage>
        <taxon>Bacteria</taxon>
        <taxon>Pseudomonadati</taxon>
        <taxon>Bacteroidota</taxon>
        <taxon>Flavobacteriia</taxon>
        <taxon>Flavobacteriales</taxon>
        <taxon>Weeksellaceae</taxon>
        <taxon>Chryseobacterium group</taxon>
        <taxon>Chryseobacterium</taxon>
    </lineage>
</organism>
<dbReference type="EMBL" id="JACXXP010000032">
    <property type="protein sequence ID" value="MBD3906454.1"/>
    <property type="molecule type" value="Genomic_DNA"/>
</dbReference>
<evidence type="ECO:0000313" key="1">
    <source>
        <dbReference type="EMBL" id="MBD3906454.1"/>
    </source>
</evidence>